<dbReference type="InterPro" id="IPR020892">
    <property type="entry name" value="Cyclophilin-type_PPIase_CS"/>
</dbReference>
<dbReference type="OMA" id="ANTIFHR"/>
<organism evidence="5 7">
    <name type="scientific">Neospora caninum (strain Liverpool)</name>
    <dbReference type="NCBI Taxonomy" id="572307"/>
    <lineage>
        <taxon>Eukaryota</taxon>
        <taxon>Sar</taxon>
        <taxon>Alveolata</taxon>
        <taxon>Apicomplexa</taxon>
        <taxon>Conoidasida</taxon>
        <taxon>Coccidia</taxon>
        <taxon>Eucoccidiorida</taxon>
        <taxon>Eimeriorina</taxon>
        <taxon>Sarcocystidae</taxon>
        <taxon>Neospora</taxon>
    </lineage>
</organism>
<feature type="compositionally biased region" description="Acidic residues" evidence="3">
    <location>
        <begin position="288"/>
        <end position="299"/>
    </location>
</feature>
<protein>
    <submittedName>
        <fullName evidence="5">Peptidylprolyl isomerase (Cyclophilin)-like 2,related</fullName>
    </submittedName>
</protein>
<reference evidence="5" key="2">
    <citation type="submission" date="2011-03" db="EMBL/GenBank/DDBJ databases">
        <title>Comparative genomics and transcriptomics of Neospora caninum and Toxoplasma gondii.</title>
        <authorList>
            <person name="Reid A.J."/>
            <person name="Sohal A."/>
            <person name="Harris D."/>
            <person name="Quail M."/>
            <person name="Sanders M."/>
            <person name="Berriman M."/>
            <person name="Wastling J.M."/>
            <person name="Pain A."/>
        </authorList>
    </citation>
    <scope>NUCLEOTIDE SEQUENCE</scope>
    <source>
        <strain evidence="5">Liverpool</strain>
    </source>
</reference>
<dbReference type="InterPro" id="IPR044666">
    <property type="entry name" value="Cyclophilin_A-like"/>
</dbReference>
<dbReference type="EMBL" id="LN714480">
    <property type="protein sequence ID" value="CEL65895.1"/>
    <property type="molecule type" value="Genomic_DNA"/>
</dbReference>
<feature type="compositionally biased region" description="Basic and acidic residues" evidence="3">
    <location>
        <begin position="327"/>
        <end position="348"/>
    </location>
</feature>
<dbReference type="PROSITE" id="PS00170">
    <property type="entry name" value="CSA_PPIASE_1"/>
    <property type="match status" value="1"/>
</dbReference>
<feature type="domain" description="PPIase cyclophilin-type" evidence="4">
    <location>
        <begin position="18"/>
        <end position="181"/>
    </location>
</feature>
<evidence type="ECO:0000256" key="1">
    <source>
        <dbReference type="ARBA" id="ARBA00004123"/>
    </source>
</evidence>
<dbReference type="InterPro" id="IPR029000">
    <property type="entry name" value="Cyclophilin-like_dom_sf"/>
</dbReference>
<feature type="compositionally biased region" description="Basic and acidic residues" evidence="3">
    <location>
        <begin position="362"/>
        <end position="385"/>
    </location>
</feature>
<feature type="region of interest" description="Disordered" evidence="3">
    <location>
        <begin position="454"/>
        <end position="511"/>
    </location>
</feature>
<keyword evidence="2" id="KW-0539">Nucleus</keyword>
<dbReference type="SUPFAM" id="SSF50891">
    <property type="entry name" value="Cyclophilin-like"/>
    <property type="match status" value="1"/>
</dbReference>
<dbReference type="GO" id="GO:0003755">
    <property type="term" value="F:peptidyl-prolyl cis-trans isomerase activity"/>
    <property type="evidence" value="ECO:0007669"/>
    <property type="project" value="InterPro"/>
</dbReference>
<gene>
    <name evidence="6" type="ORF">BN1204_017250</name>
    <name evidence="5" type="ORF">NCLIV_017250</name>
</gene>
<dbReference type="GeneID" id="13444642"/>
<dbReference type="RefSeq" id="XP_003881966.1">
    <property type="nucleotide sequence ID" value="XM_003881917.1"/>
</dbReference>
<sequence length="578" mass="64750">MSEVYVHEPSTRGKVVLHTSLGDLDVELWARECPIACRNFVQLCLEGYYANTIFHRVVKDFIVQGGDPTGTGRGGADTTFDGKPFDVETHPRLKFRYRGLFGVANLGRSKENEKDERGRSLGTNGNQFFITLARADVLNNAYTLFGKISGHTLYNLMKFNDLEVGKEDRPLNPPFIKSVDVLWNPFDDIVPRRLPDLPGAKDAAERDRRKRARDVRTPGGRLSGADGKELDEEVEAREKLRKADKKLLSFGDEDGDTHASDTGKKLSAHDLLDDPHLLRDAPHTDEREEREDEEEEQEWSAERRSRGARTNTVAGVRARLAALSSRGGEHAPEGTWSERRGRRSREEGSSPSPDSDSEEEAERSSRGRRRDSEKPDDRRHVEALRLRSGVGSALRGSHADREKMENSDLMTEAEKRRQLFLLKKKDKGDKKRQEATMQKLDLFTAQLRRLRAPAAASPLGTAEPASNRVSPAASPRHSSRAGEDKRSKGEAGTLNALLPDLDEEVDESDGSWLNTGGLKFAVDSARAYELDEARAAASVVVFDPLKGLSDEVKRKRAENRRREQGRINENGMRDVPKW</sequence>
<keyword evidence="5" id="KW-0413">Isomerase</keyword>
<feature type="region of interest" description="Disordered" evidence="3">
    <location>
        <begin position="194"/>
        <end position="237"/>
    </location>
</feature>
<feature type="compositionally biased region" description="Acidic residues" evidence="3">
    <location>
        <begin position="500"/>
        <end position="509"/>
    </location>
</feature>
<dbReference type="PROSITE" id="PS50072">
    <property type="entry name" value="CSA_PPIASE_2"/>
    <property type="match status" value="1"/>
</dbReference>
<dbReference type="AlphaFoldDB" id="F0VDZ0"/>
<proteinExistence type="predicted"/>
<evidence type="ECO:0000313" key="7">
    <source>
        <dbReference type="Proteomes" id="UP000007494"/>
    </source>
</evidence>
<feature type="compositionally biased region" description="Basic and acidic residues" evidence="3">
    <location>
        <begin position="256"/>
        <end position="287"/>
    </location>
</feature>
<feature type="region of interest" description="Disordered" evidence="3">
    <location>
        <begin position="555"/>
        <end position="578"/>
    </location>
</feature>
<dbReference type="VEuPathDB" id="ToxoDB:NCLIV_017250"/>
<dbReference type="eggNOG" id="KOG0885">
    <property type="taxonomic scope" value="Eukaryota"/>
</dbReference>
<dbReference type="InParanoid" id="F0VDZ0"/>
<dbReference type="PANTHER" id="PTHR45625:SF6">
    <property type="entry name" value="SPLICEOSOME-ASSOCIATED PROTEIN CWC27 HOMOLOG"/>
    <property type="match status" value="1"/>
</dbReference>
<dbReference type="PRINTS" id="PR00153">
    <property type="entry name" value="CSAPPISMRASE"/>
</dbReference>
<evidence type="ECO:0000256" key="2">
    <source>
        <dbReference type="ARBA" id="ARBA00023242"/>
    </source>
</evidence>
<feature type="region of interest" description="Disordered" evidence="3">
    <location>
        <begin position="250"/>
        <end position="412"/>
    </location>
</feature>
<evidence type="ECO:0000313" key="6">
    <source>
        <dbReference type="EMBL" id="CEL65895.1"/>
    </source>
</evidence>
<keyword evidence="7" id="KW-1185">Reference proteome</keyword>
<evidence type="ECO:0000256" key="3">
    <source>
        <dbReference type="SAM" id="MobiDB-lite"/>
    </source>
</evidence>
<feature type="compositionally biased region" description="Basic and acidic residues" evidence="3">
    <location>
        <begin position="560"/>
        <end position="578"/>
    </location>
</feature>
<reference evidence="6" key="4">
    <citation type="journal article" date="2015" name="PLoS ONE">
        <title>Comprehensive Evaluation of Toxoplasma gondii VEG and Neospora caninum LIV Genomes with Tachyzoite Stage Transcriptome and Proteome Defines Novel Transcript Features.</title>
        <authorList>
            <person name="Ramaprasad A."/>
            <person name="Mourier T."/>
            <person name="Naeem R."/>
            <person name="Malas T.B."/>
            <person name="Moussa E."/>
            <person name="Panigrahi A."/>
            <person name="Vermont S.J."/>
            <person name="Otto T.D."/>
            <person name="Wastling J."/>
            <person name="Pain A."/>
        </authorList>
    </citation>
    <scope>NUCLEOTIDE SEQUENCE</scope>
    <source>
        <strain evidence="6">Liverpool</strain>
    </source>
</reference>
<dbReference type="GO" id="GO:0071013">
    <property type="term" value="C:catalytic step 2 spliceosome"/>
    <property type="evidence" value="ECO:0007669"/>
    <property type="project" value="TreeGrafter"/>
</dbReference>
<evidence type="ECO:0000313" key="5">
    <source>
        <dbReference type="EMBL" id="CBZ51933.1"/>
    </source>
</evidence>
<reference evidence="5" key="1">
    <citation type="submission" date="2011-02" db="EMBL/GenBank/DDBJ databases">
        <authorList>
            <person name="Aslett M."/>
        </authorList>
    </citation>
    <scope>NUCLEOTIDE SEQUENCE</scope>
    <source>
        <strain evidence="5">Liverpool</strain>
    </source>
</reference>
<dbReference type="Gene3D" id="2.40.100.10">
    <property type="entry name" value="Cyclophilin-like"/>
    <property type="match status" value="1"/>
</dbReference>
<reference evidence="7" key="3">
    <citation type="journal article" date="2012" name="PLoS Pathog.">
        <title>Comparative genomics of the apicomplexan parasites Toxoplasma gondii and Neospora caninum: Coccidia differing in host range and transmission strategy.</title>
        <authorList>
            <person name="Reid A.J."/>
            <person name="Vermont S.J."/>
            <person name="Cotton J.A."/>
            <person name="Harris D."/>
            <person name="Hill-Cawthorne G.A."/>
            <person name="Konen-Waisman S."/>
            <person name="Latham S.M."/>
            <person name="Mourier T."/>
            <person name="Norton R."/>
            <person name="Quail M.A."/>
            <person name="Sanders M."/>
            <person name="Shanmugam D."/>
            <person name="Sohal A."/>
            <person name="Wasmuth J.D."/>
            <person name="Brunk B."/>
            <person name="Grigg M.E."/>
            <person name="Howard J.C."/>
            <person name="Parkinson J."/>
            <person name="Roos D.S."/>
            <person name="Trees A.J."/>
            <person name="Berriman M."/>
            <person name="Pain A."/>
            <person name="Wastling J.M."/>
        </authorList>
    </citation>
    <scope>NUCLEOTIDE SEQUENCE [LARGE SCALE GENOMIC DNA]</scope>
    <source>
        <strain evidence="7">Liverpool</strain>
    </source>
</reference>
<comment type="subcellular location">
    <subcellularLocation>
        <location evidence="1">Nucleus</location>
    </subcellularLocation>
</comment>
<name>F0VDZ0_NEOCL</name>
<feature type="compositionally biased region" description="Basic and acidic residues" evidence="3">
    <location>
        <begin position="397"/>
        <end position="412"/>
    </location>
</feature>
<dbReference type="OrthoDB" id="442970at2759"/>
<feature type="compositionally biased region" description="Basic and acidic residues" evidence="3">
    <location>
        <begin position="480"/>
        <end position="489"/>
    </location>
</feature>
<dbReference type="GO" id="GO:0006457">
    <property type="term" value="P:protein folding"/>
    <property type="evidence" value="ECO:0007669"/>
    <property type="project" value="InterPro"/>
</dbReference>
<dbReference type="Proteomes" id="UP000007494">
    <property type="component" value="Chromosome VI"/>
</dbReference>
<dbReference type="PANTHER" id="PTHR45625">
    <property type="entry name" value="PEPTIDYL-PROLYL CIS-TRANS ISOMERASE-RELATED"/>
    <property type="match status" value="1"/>
</dbReference>
<accession>F0VDZ0</accession>
<dbReference type="Pfam" id="PF00160">
    <property type="entry name" value="Pro_isomerase"/>
    <property type="match status" value="1"/>
</dbReference>
<dbReference type="InterPro" id="IPR002130">
    <property type="entry name" value="Cyclophilin-type_PPIase_dom"/>
</dbReference>
<dbReference type="EMBL" id="FR823387">
    <property type="protein sequence ID" value="CBZ51933.1"/>
    <property type="molecule type" value="Genomic_DNA"/>
</dbReference>
<evidence type="ECO:0000259" key="4">
    <source>
        <dbReference type="PROSITE" id="PS50072"/>
    </source>
</evidence>